<keyword evidence="2" id="KW-1185">Reference proteome</keyword>
<name>A0A1Y0SWS6_9CAUD</name>
<evidence type="ECO:0000313" key="1">
    <source>
        <dbReference type="EMBL" id="ARV77044.1"/>
    </source>
</evidence>
<organism evidence="1 2">
    <name type="scientific">Pseudomonas phage Phabio</name>
    <dbReference type="NCBI Taxonomy" id="2006668"/>
    <lineage>
        <taxon>Viruses</taxon>
        <taxon>Duplodnaviria</taxon>
        <taxon>Heunggongvirae</taxon>
        <taxon>Uroviricota</taxon>
        <taxon>Caudoviricetes</taxon>
        <taxon>Chimalliviridae</taxon>
        <taxon>Phabiovirus</taxon>
        <taxon>Phabiovirus phabio</taxon>
    </lineage>
</organism>
<gene>
    <name evidence="1" type="ORF">PHABIO_413</name>
</gene>
<proteinExistence type="predicted"/>
<sequence>MNTNKKLECIIGHIMATREDFKDTLDTKDLPEHREFLKTNVEVLGERRKVPGPSGLFYFELHRFIRRMIKTDEEIEAICEKVEALKQNQFH</sequence>
<dbReference type="EMBL" id="MF042360">
    <property type="protein sequence ID" value="ARV77044.1"/>
    <property type="molecule type" value="Genomic_DNA"/>
</dbReference>
<reference evidence="1 2" key="1">
    <citation type="submission" date="2017-05" db="EMBL/GenBank/DDBJ databases">
        <authorList>
            <person name="Song R."/>
            <person name="Chenine A.L."/>
            <person name="Ruprecht R.M."/>
        </authorList>
    </citation>
    <scope>NUCLEOTIDE SEQUENCE [LARGE SCALE GENOMIC DNA]</scope>
</reference>
<accession>A0A1Y0SWS6</accession>
<protein>
    <submittedName>
        <fullName evidence="1">Uncharacterized protein</fullName>
    </submittedName>
</protein>
<dbReference type="Proteomes" id="UP000225448">
    <property type="component" value="Segment"/>
</dbReference>
<evidence type="ECO:0000313" key="2">
    <source>
        <dbReference type="Proteomes" id="UP000225448"/>
    </source>
</evidence>